<gene>
    <name evidence="2" type="ORF">L288_20530</name>
</gene>
<proteinExistence type="predicted"/>
<comment type="caution">
    <text evidence="2">The sequence shown here is derived from an EMBL/GenBank/DDBJ whole genome shotgun (WGS) entry which is preliminary data.</text>
</comment>
<feature type="compositionally biased region" description="Low complexity" evidence="1">
    <location>
        <begin position="25"/>
        <end position="43"/>
    </location>
</feature>
<protein>
    <submittedName>
        <fullName evidence="2">Uncharacterized protein</fullName>
    </submittedName>
</protein>
<organism evidence="2 3">
    <name type="scientific">Sphingobium quisquiliarum P25</name>
    <dbReference type="NCBI Taxonomy" id="1329909"/>
    <lineage>
        <taxon>Bacteria</taxon>
        <taxon>Pseudomonadati</taxon>
        <taxon>Pseudomonadota</taxon>
        <taxon>Alphaproteobacteria</taxon>
        <taxon>Sphingomonadales</taxon>
        <taxon>Sphingomonadaceae</taxon>
        <taxon>Sphingobium</taxon>
    </lineage>
</organism>
<evidence type="ECO:0000256" key="1">
    <source>
        <dbReference type="SAM" id="MobiDB-lite"/>
    </source>
</evidence>
<keyword evidence="3" id="KW-1185">Reference proteome</keyword>
<feature type="region of interest" description="Disordered" evidence="1">
    <location>
        <begin position="22"/>
        <end position="48"/>
    </location>
</feature>
<name>T0HG51_9SPHN</name>
<accession>T0HG51</accession>
<evidence type="ECO:0000313" key="3">
    <source>
        <dbReference type="Proteomes" id="UP000015525"/>
    </source>
</evidence>
<dbReference type="RefSeq" id="WP_020820060.1">
    <property type="nucleotide sequence ID" value="NZ_ATHO01000172.1"/>
</dbReference>
<sequence>MSKPKIDLMAVLEETAAPKLPPVAAPAAKAAPKAKARTPAPTTQGRAGLANVSAYLDPQFQTNLRMAKAVHNIAAGEAIADALNDWFKKMNLPVVSGVAAFTREGRKSDA</sequence>
<dbReference type="AlphaFoldDB" id="T0HG51"/>
<dbReference type="EMBL" id="ATHO01000172">
    <property type="protein sequence ID" value="EQA98364.1"/>
    <property type="molecule type" value="Genomic_DNA"/>
</dbReference>
<dbReference type="Proteomes" id="UP000015525">
    <property type="component" value="Unassembled WGS sequence"/>
</dbReference>
<evidence type="ECO:0000313" key="2">
    <source>
        <dbReference type="EMBL" id="EQA98364.1"/>
    </source>
</evidence>
<dbReference type="PATRIC" id="fig|1329909.3.peg.3947"/>
<reference evidence="2 3" key="1">
    <citation type="journal article" date="2013" name="Genome Announc.">
        <title>Draft Genome Sequence of Sphingobium quisquiliarum Strain P25T, a Novel Hexachlorocyclohexane (HCH)-Degrading Bacterium Isolated from an HCH Dumpsite.</title>
        <authorList>
            <person name="Kumar Singh A."/>
            <person name="Sangwan N."/>
            <person name="Sharma A."/>
            <person name="Gupta V."/>
            <person name="Khurana J.P."/>
            <person name="Lal R."/>
        </authorList>
    </citation>
    <scope>NUCLEOTIDE SEQUENCE [LARGE SCALE GENOMIC DNA]</scope>
    <source>
        <strain evidence="2 3">P25</strain>
    </source>
</reference>